<dbReference type="Gene3D" id="3.40.1010.10">
    <property type="entry name" value="Cobalt-precorrin-4 Transmethylase, Domain 1"/>
    <property type="match status" value="1"/>
</dbReference>
<evidence type="ECO:0000313" key="12">
    <source>
        <dbReference type="Proteomes" id="UP000001593"/>
    </source>
</evidence>
<organism evidence="11 12">
    <name type="scientific">Nematostella vectensis</name>
    <name type="common">Starlet sea anemone</name>
    <dbReference type="NCBI Taxonomy" id="45351"/>
    <lineage>
        <taxon>Eukaryota</taxon>
        <taxon>Metazoa</taxon>
        <taxon>Cnidaria</taxon>
        <taxon>Anthozoa</taxon>
        <taxon>Hexacorallia</taxon>
        <taxon>Actiniaria</taxon>
        <taxon>Edwardsiidae</taxon>
        <taxon>Nematostella</taxon>
    </lineage>
</organism>
<evidence type="ECO:0000256" key="2">
    <source>
        <dbReference type="ARBA" id="ARBA00005156"/>
    </source>
</evidence>
<evidence type="ECO:0000313" key="11">
    <source>
        <dbReference type="EMBL" id="EDO45089.1"/>
    </source>
</evidence>
<dbReference type="EMBL" id="DS469538">
    <property type="protein sequence ID" value="EDO45089.1"/>
    <property type="molecule type" value="Genomic_DNA"/>
</dbReference>
<dbReference type="OMA" id="HNASIMS"/>
<keyword evidence="5" id="KW-0489">Methyltransferase</keyword>
<dbReference type="PIRSF" id="PIRSF036432">
    <property type="entry name" value="Diphthine_synth"/>
    <property type="match status" value="1"/>
</dbReference>
<evidence type="ECO:0000256" key="9">
    <source>
        <dbReference type="PIRSR" id="PIRSR036432-1"/>
    </source>
</evidence>
<dbReference type="CDD" id="cd11647">
    <property type="entry name" value="DHP5_DphB"/>
    <property type="match status" value="1"/>
</dbReference>
<dbReference type="PANTHER" id="PTHR10882:SF0">
    <property type="entry name" value="DIPHTHINE METHYL ESTER SYNTHASE"/>
    <property type="match status" value="1"/>
</dbReference>
<dbReference type="PANTHER" id="PTHR10882">
    <property type="entry name" value="DIPHTHINE SYNTHASE"/>
    <property type="match status" value="1"/>
</dbReference>
<dbReference type="SUPFAM" id="SSF53790">
    <property type="entry name" value="Tetrapyrrole methylase"/>
    <property type="match status" value="1"/>
</dbReference>
<dbReference type="InterPro" id="IPR035996">
    <property type="entry name" value="4pyrrol_Methylase_sf"/>
</dbReference>
<dbReference type="FunFam" id="3.40.1010.10:FF:000004">
    <property type="entry name" value="Putative diphthine synthase"/>
    <property type="match status" value="1"/>
</dbReference>
<evidence type="ECO:0000256" key="4">
    <source>
        <dbReference type="ARBA" id="ARBA00011927"/>
    </source>
</evidence>
<proteinExistence type="inferred from homology"/>
<dbReference type="Pfam" id="PF00590">
    <property type="entry name" value="TP_methylase"/>
    <property type="match status" value="1"/>
</dbReference>
<evidence type="ECO:0000256" key="5">
    <source>
        <dbReference type="ARBA" id="ARBA00022603"/>
    </source>
</evidence>
<evidence type="ECO:0000256" key="7">
    <source>
        <dbReference type="ARBA" id="ARBA00022691"/>
    </source>
</evidence>
<sequence length="279" mass="31215">MLYLIGLGLGDAKDITVKGLEVVKKAKKVFLEAYTSILGVNKEELEKLYGRDVILADRDLVEQQSEIILENAKTEDIAFLVVGDPFGATTHTDLVIRARQENIPYKVFHNASIMNAIGCCGLQLYNYGEAVSICFWTESWKPDSFYDKIAANRKRGLHSLCLLDIKVKEQSVENLMRGRKVYEPPRYMSVSTAVQQLLEIPKLRNLSPQESAYTEDTVAVGLARIGSDTQQIICGPMKSLVDYDLGGPLHSLVIPGEMHFLEKDMLKEFAIDVNVLENS</sequence>
<dbReference type="InterPro" id="IPR004551">
    <property type="entry name" value="Dphthn_synthase"/>
</dbReference>
<feature type="domain" description="Tetrapyrrole methylase" evidence="10">
    <location>
        <begin position="1"/>
        <end position="178"/>
    </location>
</feature>
<comment type="catalytic activity">
    <reaction evidence="8">
        <text>2-[(3S)-amino-3-carboxypropyl]-L-histidyl-[translation elongation factor 2] + 4 S-adenosyl-L-methionine = diphthine methyl ester-[translation elongation factor 2] + 4 S-adenosyl-L-homocysteine + 3 H(+)</text>
        <dbReference type="Rhea" id="RHEA:42652"/>
        <dbReference type="Rhea" id="RHEA-COMP:9749"/>
        <dbReference type="Rhea" id="RHEA-COMP:10173"/>
        <dbReference type="ChEBI" id="CHEBI:15378"/>
        <dbReference type="ChEBI" id="CHEBI:57856"/>
        <dbReference type="ChEBI" id="CHEBI:59789"/>
        <dbReference type="ChEBI" id="CHEBI:73995"/>
        <dbReference type="ChEBI" id="CHEBI:79005"/>
        <dbReference type="EC" id="2.1.1.314"/>
    </reaction>
</comment>
<reference evidence="11 12" key="1">
    <citation type="journal article" date="2007" name="Science">
        <title>Sea anemone genome reveals ancestral eumetazoan gene repertoire and genomic organization.</title>
        <authorList>
            <person name="Putnam N.H."/>
            <person name="Srivastava M."/>
            <person name="Hellsten U."/>
            <person name="Dirks B."/>
            <person name="Chapman J."/>
            <person name="Salamov A."/>
            <person name="Terry A."/>
            <person name="Shapiro H."/>
            <person name="Lindquist E."/>
            <person name="Kapitonov V.V."/>
            <person name="Jurka J."/>
            <person name="Genikhovich G."/>
            <person name="Grigoriev I.V."/>
            <person name="Lucas S.M."/>
            <person name="Steele R.E."/>
            <person name="Finnerty J.R."/>
            <person name="Technau U."/>
            <person name="Martindale M.Q."/>
            <person name="Rokhsar D.S."/>
        </authorList>
    </citation>
    <scope>NUCLEOTIDE SEQUENCE [LARGE SCALE GENOMIC DNA]</scope>
    <source>
        <strain evidence="12">CH2 X CH6</strain>
    </source>
</reference>
<dbReference type="STRING" id="45351.A7RTU2"/>
<keyword evidence="7 9" id="KW-0949">S-adenosyl-L-methionine</keyword>
<evidence type="ECO:0000256" key="6">
    <source>
        <dbReference type="ARBA" id="ARBA00022679"/>
    </source>
</evidence>
<feature type="binding site" evidence="9">
    <location>
        <position position="250"/>
    </location>
    <ligand>
        <name>S-adenosyl-L-methionine</name>
        <dbReference type="ChEBI" id="CHEBI:59789"/>
    </ligand>
</feature>
<evidence type="ECO:0000256" key="3">
    <source>
        <dbReference type="ARBA" id="ARBA00006729"/>
    </source>
</evidence>
<dbReference type="AlphaFoldDB" id="A7RTU2"/>
<dbReference type="Gene3D" id="3.30.950.10">
    <property type="entry name" value="Methyltransferase, Cobalt-precorrin-4 Transmethylase, Domain 2"/>
    <property type="match status" value="1"/>
</dbReference>
<dbReference type="NCBIfam" id="TIGR00522">
    <property type="entry name" value="dph5"/>
    <property type="match status" value="1"/>
</dbReference>
<evidence type="ECO:0000259" key="10">
    <source>
        <dbReference type="Pfam" id="PF00590"/>
    </source>
</evidence>
<evidence type="ECO:0000256" key="8">
    <source>
        <dbReference type="ARBA" id="ARBA00048752"/>
    </source>
</evidence>
<keyword evidence="12" id="KW-1185">Reference proteome</keyword>
<dbReference type="Proteomes" id="UP000001593">
    <property type="component" value="Unassembled WGS sequence"/>
</dbReference>
<feature type="binding site" evidence="9">
    <location>
        <begin position="112"/>
        <end position="113"/>
    </location>
    <ligand>
        <name>S-adenosyl-L-methionine</name>
        <dbReference type="ChEBI" id="CHEBI:59789"/>
    </ligand>
</feature>
<comment type="function">
    <text evidence="1">S-adenosyl-L-methionine-dependent methyltransferase that catalyzes four methylations of the modified target histidine residue in translation elongation factor 2 (EF-2), to form an intermediate called diphthine methyl ester. The four successive methylation reactions represent the second step of diphthamide biosynthesis.</text>
</comment>
<dbReference type="HAMAP" id="MF_01084">
    <property type="entry name" value="Diphthine_synth"/>
    <property type="match status" value="1"/>
</dbReference>
<evidence type="ECO:0000256" key="1">
    <source>
        <dbReference type="ARBA" id="ARBA00004006"/>
    </source>
</evidence>
<comment type="similarity">
    <text evidence="3">Belongs to the diphthine synthase family.</text>
</comment>
<feature type="binding site" evidence="9">
    <location>
        <position position="163"/>
    </location>
    <ligand>
        <name>S-adenosyl-L-methionine</name>
        <dbReference type="ChEBI" id="CHEBI:59789"/>
    </ligand>
</feature>
<dbReference type="InterPro" id="IPR000878">
    <property type="entry name" value="4pyrrol_Mease"/>
</dbReference>
<dbReference type="eggNOG" id="KOG3123">
    <property type="taxonomic scope" value="Eukaryota"/>
</dbReference>
<keyword evidence="6" id="KW-0808">Transferase</keyword>
<dbReference type="EC" id="2.1.1.314" evidence="4"/>
<feature type="binding site" evidence="9">
    <location>
        <position position="87"/>
    </location>
    <ligand>
        <name>S-adenosyl-L-methionine</name>
        <dbReference type="ChEBI" id="CHEBI:59789"/>
    </ligand>
</feature>
<protein>
    <recommendedName>
        <fullName evidence="4">diphthine methyl ester synthase</fullName>
        <ecNumber evidence="4">2.1.1.314</ecNumber>
    </recommendedName>
</protein>
<comment type="pathway">
    <text evidence="2">Protein modification; peptidyl-diphthamide biosynthesis.</text>
</comment>
<dbReference type="HOGENOM" id="CLU_066040_1_0_1"/>
<feature type="binding site" evidence="9">
    <location>
        <position position="84"/>
    </location>
    <ligand>
        <name>S-adenosyl-L-methionine</name>
        <dbReference type="ChEBI" id="CHEBI:59789"/>
    </ligand>
</feature>
<dbReference type="OrthoDB" id="2516at2759"/>
<accession>A7RTU2</accession>
<name>A7RTU2_NEMVE</name>
<dbReference type="FunFam" id="3.30.950.10:FF:000004">
    <property type="entry name" value="Diphthine synthase putative"/>
    <property type="match status" value="1"/>
</dbReference>
<dbReference type="GO" id="GO:0141133">
    <property type="term" value="F:diphthine methyl ester synthase activity"/>
    <property type="evidence" value="ECO:0007669"/>
    <property type="project" value="UniProtKB-EC"/>
</dbReference>
<dbReference type="InParanoid" id="A7RTU2"/>
<dbReference type="GO" id="GO:0032259">
    <property type="term" value="P:methylation"/>
    <property type="evidence" value="ECO:0007669"/>
    <property type="project" value="UniProtKB-KW"/>
</dbReference>
<dbReference type="InterPro" id="IPR014776">
    <property type="entry name" value="4pyrrole_Mease_sub2"/>
</dbReference>
<dbReference type="FunCoup" id="A7RTU2">
    <property type="interactions" value="554"/>
</dbReference>
<gene>
    <name evidence="11" type="ORF">NEMVEDRAFT_v1g93189</name>
</gene>
<feature type="binding site" evidence="9">
    <location>
        <position position="9"/>
    </location>
    <ligand>
        <name>S-adenosyl-L-methionine</name>
        <dbReference type="ChEBI" id="CHEBI:59789"/>
    </ligand>
</feature>
<dbReference type="GO" id="GO:0017183">
    <property type="term" value="P:protein histidyl modification to diphthamide"/>
    <property type="evidence" value="ECO:0007669"/>
    <property type="project" value="UniProtKB-UniPathway"/>
</dbReference>
<dbReference type="UniPathway" id="UPA00559"/>
<dbReference type="PhylomeDB" id="A7RTU2"/>
<dbReference type="InterPro" id="IPR014777">
    <property type="entry name" value="4pyrrole_Mease_sub1"/>
</dbReference>